<dbReference type="EnsemblMetazoa" id="GBRI020511-RA">
    <property type="protein sequence ID" value="GBRI020511-PA"/>
    <property type="gene ID" value="GBRI020511"/>
</dbReference>
<organism evidence="1 2">
    <name type="scientific">Glossina brevipalpis</name>
    <dbReference type="NCBI Taxonomy" id="37001"/>
    <lineage>
        <taxon>Eukaryota</taxon>
        <taxon>Metazoa</taxon>
        <taxon>Ecdysozoa</taxon>
        <taxon>Arthropoda</taxon>
        <taxon>Hexapoda</taxon>
        <taxon>Insecta</taxon>
        <taxon>Pterygota</taxon>
        <taxon>Neoptera</taxon>
        <taxon>Endopterygota</taxon>
        <taxon>Diptera</taxon>
        <taxon>Brachycera</taxon>
        <taxon>Muscomorpha</taxon>
        <taxon>Hippoboscoidea</taxon>
        <taxon>Glossinidae</taxon>
        <taxon>Glossina</taxon>
    </lineage>
</organism>
<name>A0A1A9WI02_9MUSC</name>
<dbReference type="AlphaFoldDB" id="A0A1A9WI02"/>
<dbReference type="Proteomes" id="UP000091820">
    <property type="component" value="Unassembled WGS sequence"/>
</dbReference>
<protein>
    <submittedName>
        <fullName evidence="1">Uncharacterized protein</fullName>
    </submittedName>
</protein>
<proteinExistence type="predicted"/>
<accession>A0A1A9WI02</accession>
<dbReference type="VEuPathDB" id="VectorBase:GBRI020511"/>
<sequence length="150" mass="15605">MAASPEGLSPPYVDNQKSYNRIHFCTGCTLRESVVTSSNQYDLIFFGGTSVSTSGSCVRPAQPISTRTSPSDPIAGKYTGRHVIVRPGRTVLKPPPFMMMAVRPLMRPPSSAPLCTSAGAAGCSADGAGDSADIGGATTSAVSVLIYVKY</sequence>
<evidence type="ECO:0000313" key="1">
    <source>
        <dbReference type="EnsemblMetazoa" id="GBRI020511-PA"/>
    </source>
</evidence>
<reference evidence="2" key="1">
    <citation type="submission" date="2014-03" db="EMBL/GenBank/DDBJ databases">
        <authorList>
            <person name="Aksoy S."/>
            <person name="Warren W."/>
            <person name="Wilson R.K."/>
        </authorList>
    </citation>
    <scope>NUCLEOTIDE SEQUENCE [LARGE SCALE GENOMIC DNA]</scope>
    <source>
        <strain evidence="2">IAEA</strain>
    </source>
</reference>
<evidence type="ECO:0000313" key="2">
    <source>
        <dbReference type="Proteomes" id="UP000091820"/>
    </source>
</evidence>
<reference evidence="1" key="2">
    <citation type="submission" date="2020-05" db="UniProtKB">
        <authorList>
            <consortium name="EnsemblMetazoa"/>
        </authorList>
    </citation>
    <scope>IDENTIFICATION</scope>
    <source>
        <strain evidence="1">IAEA</strain>
    </source>
</reference>
<keyword evidence="2" id="KW-1185">Reference proteome</keyword>